<accession>A3GI17</accession>
<proteinExistence type="predicted"/>
<dbReference type="RefSeq" id="XP_001387177.2">
    <property type="nucleotide sequence ID" value="XM_001387140.1"/>
</dbReference>
<dbReference type="Proteomes" id="UP000002258">
    <property type="component" value="Chromosome 1"/>
</dbReference>
<dbReference type="AlphaFoldDB" id="A3GI17"/>
<feature type="compositionally biased region" description="Polar residues" evidence="1">
    <location>
        <begin position="48"/>
        <end position="63"/>
    </location>
</feature>
<sequence>MASRTKDQFLFPYYNEQYDMDFSQFLRLSSEFGEYEQSPKPSPEDSTEQPTAPTSTSDNQTPVSEEDLDYEFFETPATNVTEDVQEALDPSLITFLDDEEVDMDIDLNQETKQTRQDVCQTELMLSGDTFDGNDKINIISSSPLASPRPVSFCPDHVDDVPLDMANIIQLEFGKGHETTTANVIPFKQVDNQSNIETQPIIELSANAEPSLQDTTQTLSSRTTEMLSQDLSDDTKDSEKSMDIMFIVTPIHTESESEESILGNLNLEADTTSDSLQRKVDTPEESKCIVTTRRSKNEFTIGIKYQNCCYRFYNLIKHFKFKRRISEFNQTLLPPPFSKEFFELKKTKYIPLSVYKRTPEFRLDSVECNSPKRDRERKIKIENQDEQLFSEPGITLLAKKLKDKPVHMKENKEKNKINNDRYYSRLNVWELSRILELDDYCISLTRAIEINILEMFQNYCNFKVGYQTWIRGTTRAERVALLDRLHSITSVFYPEIDKFKLEIIIRRATYSLMQTRLRRDRRYKK</sequence>
<dbReference type="EMBL" id="AAVQ01000002">
    <property type="protein sequence ID" value="EAZ63154.2"/>
    <property type="molecule type" value="Genomic_DNA"/>
</dbReference>
<dbReference type="KEGG" id="pic:PICST_29185"/>
<protein>
    <submittedName>
        <fullName evidence="2">Uncharacterized protein</fullName>
    </submittedName>
</protein>
<organism evidence="2 3">
    <name type="scientific">Scheffersomyces stipitis (strain ATCC 58785 / CBS 6054 / NBRC 10063 / NRRL Y-11545)</name>
    <name type="common">Yeast</name>
    <name type="synonym">Pichia stipitis</name>
    <dbReference type="NCBI Taxonomy" id="322104"/>
    <lineage>
        <taxon>Eukaryota</taxon>
        <taxon>Fungi</taxon>
        <taxon>Dikarya</taxon>
        <taxon>Ascomycota</taxon>
        <taxon>Saccharomycotina</taxon>
        <taxon>Pichiomycetes</taxon>
        <taxon>Debaryomycetaceae</taxon>
        <taxon>Scheffersomyces</taxon>
    </lineage>
</organism>
<comment type="caution">
    <text evidence="2">The sequence shown here is derived from an EMBL/GenBank/DDBJ whole genome shotgun (WGS) entry which is preliminary data.</text>
</comment>
<dbReference type="GeneID" id="4851916"/>
<keyword evidence="3" id="KW-1185">Reference proteome</keyword>
<feature type="compositionally biased region" description="Polar residues" evidence="1">
    <location>
        <begin position="218"/>
        <end position="229"/>
    </location>
</feature>
<dbReference type="HOGENOM" id="CLU_519818_0_0_1"/>
<gene>
    <name evidence="2" type="ORF">PICST_29185</name>
</gene>
<dbReference type="InParanoid" id="A3GI17"/>
<dbReference type="eggNOG" id="ENOG502S1A5">
    <property type="taxonomic scope" value="Eukaryota"/>
</dbReference>
<evidence type="ECO:0000313" key="3">
    <source>
        <dbReference type="Proteomes" id="UP000002258"/>
    </source>
</evidence>
<feature type="region of interest" description="Disordered" evidence="1">
    <location>
        <begin position="31"/>
        <end position="64"/>
    </location>
</feature>
<dbReference type="OrthoDB" id="4096434at2759"/>
<reference evidence="2 3" key="1">
    <citation type="journal article" date="2007" name="Nat. Biotechnol.">
        <title>Genome sequence of the lignocellulose-bioconverting and xylose-fermenting yeast Pichia stipitis.</title>
        <authorList>
            <person name="Jeffries T.W."/>
            <person name="Grigoriev I.V."/>
            <person name="Grimwood J."/>
            <person name="Laplaza J.M."/>
            <person name="Aerts A."/>
            <person name="Salamov A."/>
            <person name="Schmutz J."/>
            <person name="Lindquist E."/>
            <person name="Dehal P."/>
            <person name="Shapiro H."/>
            <person name="Jin Y.S."/>
            <person name="Passoth V."/>
            <person name="Richardson P.M."/>
        </authorList>
    </citation>
    <scope>NUCLEOTIDE SEQUENCE [LARGE SCALE GENOMIC DNA]</scope>
    <source>
        <strain evidence="3">ATCC 58785 / CBS 6054 / NBRC 10063 / NRRL Y-11545</strain>
    </source>
</reference>
<feature type="region of interest" description="Disordered" evidence="1">
    <location>
        <begin position="218"/>
        <end position="237"/>
    </location>
</feature>
<name>A3GI17_PICST</name>
<evidence type="ECO:0000256" key="1">
    <source>
        <dbReference type="SAM" id="MobiDB-lite"/>
    </source>
</evidence>
<evidence type="ECO:0000313" key="2">
    <source>
        <dbReference type="EMBL" id="EAZ63154.2"/>
    </source>
</evidence>